<sequence length="348" mass="38743">MSANKQVDERRVETLRLNQQAIQLYRAGRFREAIGLFQQARDPCRAAKDSVGEGVTLNNIGAVYQDLGQYPQALEQFHQALAILKEVGDRAGVAQTLNNIGFVLEAQQQPIAAIALFKKSVDVYEAIRKDNRALSPEQQKSYTEKVAGTYRILANLLINQGRFAEAERVLDLLVIQELSNYNQGTRATVSELGTISFTDGEKAILDKHNGIIDFAQKLAACNSNCSPDLQQQYDKLTQEFQQAVAQVAEQVRQRKERGIQDPEELRTAAAEVVSQQPGTIVIQTIVQRPSETPDKRGRLWVLWTTQLDAPRAMASSNPCPMWPMKSMRSSEKSIAPIPKVVFIPAPPT</sequence>
<reference evidence="5" key="1">
    <citation type="journal article" date="2024" name="Algal Res.">
        <title>Biochemical, toxicological and genomic investigation of a high-biomass producing Limnothrix strain isolated from Italian shallow drinking water reservoir.</title>
        <authorList>
            <person name="Simonazzi M."/>
            <person name="Shishido T.K."/>
            <person name="Delbaje E."/>
            <person name="Wahlsten M."/>
            <person name="Fewer D.P."/>
            <person name="Sivonen K."/>
            <person name="Pezzolesi L."/>
            <person name="Pistocchi R."/>
        </authorList>
    </citation>
    <scope>NUCLEOTIDE SEQUENCE [LARGE SCALE GENOMIC DNA]</scope>
    <source>
        <strain evidence="5">LRLZ20PSL1</strain>
    </source>
</reference>
<dbReference type="PANTHER" id="PTHR45641">
    <property type="entry name" value="TETRATRICOPEPTIDE REPEAT PROTEIN (AFU_ORTHOLOGUE AFUA_6G03870)"/>
    <property type="match status" value="1"/>
</dbReference>
<accession>A0ABW7CBK3</accession>
<dbReference type="PANTHER" id="PTHR45641:SF19">
    <property type="entry name" value="NEPHROCYSTIN-3"/>
    <property type="match status" value="1"/>
</dbReference>
<name>A0ABW7CBK3_9CYAN</name>
<comment type="caution">
    <text evidence="4">The sequence shown here is derived from an EMBL/GenBank/DDBJ whole genome shotgun (WGS) entry which is preliminary data.</text>
</comment>
<gene>
    <name evidence="4" type="ORF">VPK24_12735</name>
</gene>
<evidence type="ECO:0000313" key="5">
    <source>
        <dbReference type="Proteomes" id="UP001604335"/>
    </source>
</evidence>
<dbReference type="EMBL" id="JAZAQF010000078">
    <property type="protein sequence ID" value="MFG3818509.1"/>
    <property type="molecule type" value="Genomic_DNA"/>
</dbReference>
<dbReference type="InterPro" id="IPR011990">
    <property type="entry name" value="TPR-like_helical_dom_sf"/>
</dbReference>
<organism evidence="4 5">
    <name type="scientific">Limnothrix redekei LRLZ20PSL1</name>
    <dbReference type="NCBI Taxonomy" id="3112953"/>
    <lineage>
        <taxon>Bacteria</taxon>
        <taxon>Bacillati</taxon>
        <taxon>Cyanobacteriota</taxon>
        <taxon>Cyanophyceae</taxon>
        <taxon>Pseudanabaenales</taxon>
        <taxon>Pseudanabaenaceae</taxon>
        <taxon>Limnothrix</taxon>
    </lineage>
</organism>
<dbReference type="Pfam" id="PF07721">
    <property type="entry name" value="TPR_4"/>
    <property type="match status" value="1"/>
</dbReference>
<dbReference type="PROSITE" id="PS50005">
    <property type="entry name" value="TPR"/>
    <property type="match status" value="1"/>
</dbReference>
<dbReference type="SUPFAM" id="SSF48452">
    <property type="entry name" value="TPR-like"/>
    <property type="match status" value="1"/>
</dbReference>
<dbReference type="RefSeq" id="WP_393013908.1">
    <property type="nucleotide sequence ID" value="NZ_JAZAQF010000078.1"/>
</dbReference>
<keyword evidence="1" id="KW-0677">Repeat</keyword>
<evidence type="ECO:0000256" key="1">
    <source>
        <dbReference type="ARBA" id="ARBA00022737"/>
    </source>
</evidence>
<keyword evidence="5" id="KW-1185">Reference proteome</keyword>
<evidence type="ECO:0000256" key="2">
    <source>
        <dbReference type="ARBA" id="ARBA00022803"/>
    </source>
</evidence>
<dbReference type="Proteomes" id="UP001604335">
    <property type="component" value="Unassembled WGS sequence"/>
</dbReference>
<dbReference type="SMART" id="SM00028">
    <property type="entry name" value="TPR"/>
    <property type="match status" value="4"/>
</dbReference>
<evidence type="ECO:0000313" key="4">
    <source>
        <dbReference type="EMBL" id="MFG3818509.1"/>
    </source>
</evidence>
<proteinExistence type="predicted"/>
<dbReference type="Gene3D" id="1.25.40.10">
    <property type="entry name" value="Tetratricopeptide repeat domain"/>
    <property type="match status" value="1"/>
</dbReference>
<protein>
    <submittedName>
        <fullName evidence="4">Tetratricopeptide repeat protein</fullName>
    </submittedName>
</protein>
<dbReference type="InterPro" id="IPR011717">
    <property type="entry name" value="TPR-4"/>
</dbReference>
<dbReference type="InterPro" id="IPR019734">
    <property type="entry name" value="TPR_rpt"/>
</dbReference>
<feature type="repeat" description="TPR" evidence="3">
    <location>
        <begin position="54"/>
        <end position="87"/>
    </location>
</feature>
<evidence type="ECO:0000256" key="3">
    <source>
        <dbReference type="PROSITE-ProRule" id="PRU00339"/>
    </source>
</evidence>
<dbReference type="Pfam" id="PF13424">
    <property type="entry name" value="TPR_12"/>
    <property type="match status" value="1"/>
</dbReference>
<keyword evidence="2 3" id="KW-0802">TPR repeat</keyword>